<dbReference type="OrthoDB" id="9779283at2"/>
<dbReference type="AlphaFoldDB" id="A0A2T6BEJ4"/>
<evidence type="ECO:0000256" key="3">
    <source>
        <dbReference type="ARBA" id="ARBA00022723"/>
    </source>
</evidence>
<name>A0A2T6BEJ4_9RHOB</name>
<proteinExistence type="predicted"/>
<evidence type="ECO:0000256" key="5">
    <source>
        <dbReference type="ARBA" id="ARBA00023004"/>
    </source>
</evidence>
<keyword evidence="2 6" id="KW-0349">Heme</keyword>
<keyword evidence="1" id="KW-0813">Transport</keyword>
<dbReference type="Proteomes" id="UP000243978">
    <property type="component" value="Unassembled WGS sequence"/>
</dbReference>
<dbReference type="GO" id="GO:0020037">
    <property type="term" value="F:heme binding"/>
    <property type="evidence" value="ECO:0007669"/>
    <property type="project" value="InterPro"/>
</dbReference>
<evidence type="ECO:0000313" key="9">
    <source>
        <dbReference type="Proteomes" id="UP000243978"/>
    </source>
</evidence>
<dbReference type="EMBL" id="QBKS01000002">
    <property type="protein sequence ID" value="PTX54481.1"/>
    <property type="molecule type" value="Genomic_DNA"/>
</dbReference>
<evidence type="ECO:0000259" key="7">
    <source>
        <dbReference type="PROSITE" id="PS51007"/>
    </source>
</evidence>
<dbReference type="InterPro" id="IPR036909">
    <property type="entry name" value="Cyt_c-like_dom_sf"/>
</dbReference>
<evidence type="ECO:0000256" key="1">
    <source>
        <dbReference type="ARBA" id="ARBA00022448"/>
    </source>
</evidence>
<dbReference type="GO" id="GO:0009055">
    <property type="term" value="F:electron transfer activity"/>
    <property type="evidence" value="ECO:0007669"/>
    <property type="project" value="InterPro"/>
</dbReference>
<dbReference type="Pfam" id="PF00034">
    <property type="entry name" value="Cytochrom_C"/>
    <property type="match status" value="2"/>
</dbReference>
<evidence type="ECO:0000256" key="4">
    <source>
        <dbReference type="ARBA" id="ARBA00022982"/>
    </source>
</evidence>
<accession>A0A2T6BEJ4</accession>
<dbReference type="Gene3D" id="1.10.760.10">
    <property type="entry name" value="Cytochrome c-like domain"/>
    <property type="match status" value="2"/>
</dbReference>
<organism evidence="8 9">
    <name type="scientific">Litoreibacter ponti</name>
    <dbReference type="NCBI Taxonomy" id="1510457"/>
    <lineage>
        <taxon>Bacteria</taxon>
        <taxon>Pseudomonadati</taxon>
        <taxon>Pseudomonadota</taxon>
        <taxon>Alphaproteobacteria</taxon>
        <taxon>Rhodobacterales</taxon>
        <taxon>Roseobacteraceae</taxon>
        <taxon>Litoreibacter</taxon>
    </lineage>
</organism>
<protein>
    <submittedName>
        <fullName evidence="8">Sulfur dehydrogenase subunit SoxD</fullName>
    </submittedName>
</protein>
<keyword evidence="4" id="KW-0249">Electron transport</keyword>
<dbReference type="PRINTS" id="PR00604">
    <property type="entry name" value="CYTCHRMECIAB"/>
</dbReference>
<dbReference type="PROSITE" id="PS51007">
    <property type="entry name" value="CYTC"/>
    <property type="match status" value="2"/>
</dbReference>
<keyword evidence="5 6" id="KW-0408">Iron</keyword>
<gene>
    <name evidence="8" type="ORF">C8N43_3296</name>
</gene>
<dbReference type="InterPro" id="IPR009056">
    <property type="entry name" value="Cyt_c-like_dom"/>
</dbReference>
<dbReference type="GO" id="GO:0046872">
    <property type="term" value="F:metal ion binding"/>
    <property type="evidence" value="ECO:0007669"/>
    <property type="project" value="UniProtKB-KW"/>
</dbReference>
<keyword evidence="3 6" id="KW-0479">Metal-binding</keyword>
<comment type="caution">
    <text evidence="8">The sequence shown here is derived from an EMBL/GenBank/DDBJ whole genome shotgun (WGS) entry which is preliminary data.</text>
</comment>
<feature type="domain" description="Cytochrome c" evidence="7">
    <location>
        <begin position="128"/>
        <end position="216"/>
    </location>
</feature>
<evidence type="ECO:0000313" key="8">
    <source>
        <dbReference type="EMBL" id="PTX54481.1"/>
    </source>
</evidence>
<dbReference type="InterPro" id="IPR002327">
    <property type="entry name" value="Cyt_c_1A/1B"/>
</dbReference>
<evidence type="ECO:0000256" key="6">
    <source>
        <dbReference type="PROSITE-ProRule" id="PRU00433"/>
    </source>
</evidence>
<dbReference type="SUPFAM" id="SSF46626">
    <property type="entry name" value="Cytochrome c"/>
    <property type="match status" value="2"/>
</dbReference>
<dbReference type="RefSeq" id="WP_107846811.1">
    <property type="nucleotide sequence ID" value="NZ_QBKS01000002.1"/>
</dbReference>
<feature type="domain" description="Cytochrome c" evidence="7">
    <location>
        <begin position="339"/>
        <end position="442"/>
    </location>
</feature>
<dbReference type="PANTHER" id="PTHR11961">
    <property type="entry name" value="CYTOCHROME C"/>
    <property type="match status" value="1"/>
</dbReference>
<keyword evidence="9" id="KW-1185">Reference proteome</keyword>
<evidence type="ECO:0000256" key="2">
    <source>
        <dbReference type="ARBA" id="ARBA00022617"/>
    </source>
</evidence>
<reference evidence="8 9" key="1">
    <citation type="submission" date="2018-04" db="EMBL/GenBank/DDBJ databases">
        <title>Genomic Encyclopedia of Archaeal and Bacterial Type Strains, Phase II (KMG-II): from individual species to whole genera.</title>
        <authorList>
            <person name="Goeker M."/>
        </authorList>
    </citation>
    <scope>NUCLEOTIDE SEQUENCE [LARGE SCALE GENOMIC DNA]</scope>
    <source>
        <strain evidence="8 9">DSM 100977</strain>
    </source>
</reference>
<sequence>MSKSPNIFIPALGGTALAVGLAYGIASRDYGADKIELLEARVGQVEANAAAASEMANAEADRAAALELQIAKVQAAAKERMASAMNLTAPAPSVEDGFGIGRAAHPEEIAAWDVDVLPDGRGLPEGSGNAYDGEEIFADRCASCHGDFAEGVDNWPVLAGGFDTLADEDPVKTVGSYWPYLSTAYDYIYRSMPFGEAGTLTPDETYAIVAYILYSNDLIDDDYELSHENLGQFEMYNKDGFVLDDRPELEYAQWRAEPCMENCKDEVEITMRSVFLVETPPEGGSNSVMNHATTDGLPTFSAEGPSFIPAAAVKPQEEASGEPDVEEPVAAVAADGGGELVAAGEKVFKKCKACHQVGAGATNKSGPQLNGLIGRTMGSADGFNYSKVFTAAMEEDRVWDEAALAEFLARPKSYMKGTKMAFSGLKKDADIVAITEYLKSAGE</sequence>